<gene>
    <name evidence="2" type="ORF">J2S59_003432</name>
</gene>
<dbReference type="Pfam" id="PF04471">
    <property type="entry name" value="Mrr_cat"/>
    <property type="match status" value="1"/>
</dbReference>
<dbReference type="InterPro" id="IPR052906">
    <property type="entry name" value="Type_IV_Methyl-Rstrct_Enzyme"/>
</dbReference>
<evidence type="ECO:0000313" key="2">
    <source>
        <dbReference type="EMBL" id="MDP9823623.1"/>
    </source>
</evidence>
<feature type="domain" description="Restriction endonuclease type IV Mrr" evidence="1">
    <location>
        <begin position="28"/>
        <end position="159"/>
    </location>
</feature>
<dbReference type="PANTHER" id="PTHR30015:SF7">
    <property type="entry name" value="TYPE IV METHYL-DIRECTED RESTRICTION ENZYME ECOKMRR"/>
    <property type="match status" value="1"/>
</dbReference>
<dbReference type="InterPro" id="IPR007560">
    <property type="entry name" value="Restrct_endonuc_IV_Mrr"/>
</dbReference>
<proteinExistence type="predicted"/>
<name>A0ABT9NTA9_9ACTN</name>
<evidence type="ECO:0000313" key="3">
    <source>
        <dbReference type="Proteomes" id="UP001240447"/>
    </source>
</evidence>
<evidence type="ECO:0000259" key="1">
    <source>
        <dbReference type="Pfam" id="PF04471"/>
    </source>
</evidence>
<dbReference type="RefSeq" id="WP_220138485.1">
    <property type="nucleotide sequence ID" value="NZ_CCXJ01000420.1"/>
</dbReference>
<reference evidence="2 3" key="1">
    <citation type="submission" date="2023-07" db="EMBL/GenBank/DDBJ databases">
        <title>Sequencing the genomes of 1000 actinobacteria strains.</title>
        <authorList>
            <person name="Klenk H.-P."/>
        </authorList>
    </citation>
    <scope>NUCLEOTIDE SEQUENCE [LARGE SCALE GENOMIC DNA]</scope>
    <source>
        <strain evidence="2 3">GD13</strain>
    </source>
</reference>
<dbReference type="SUPFAM" id="SSF52980">
    <property type="entry name" value="Restriction endonuclease-like"/>
    <property type="match status" value="1"/>
</dbReference>
<sequence>MTDDGLSSADDLLPEDPAEMLLGAVGFDALSPTDFEEFCFDLMSETGFVNVDWRKGTPKESSPADRGRDIVAQLERRDVDGHQYHETWFVDCKHYTRGVPPEALQGTIAWATAERPDTVLFVASGFFTNGAKDWISSFNQTRPAFRVRTWEMPQLRRLLADRMDLAFRHQVETSALRRVSEIMAVEHELFDRLWYGRSEASIGDERPEGYSAEIWATAQAAARRIEEQYGVDLLRKDTETQFDWGMLSGKISAIRWVLGAEWDFLDS</sequence>
<dbReference type="Proteomes" id="UP001240447">
    <property type="component" value="Unassembled WGS sequence"/>
</dbReference>
<protein>
    <recommendedName>
        <fullName evidence="1">Restriction endonuclease type IV Mrr domain-containing protein</fullName>
    </recommendedName>
</protein>
<dbReference type="InterPro" id="IPR011856">
    <property type="entry name" value="tRNA_endonuc-like_dom_sf"/>
</dbReference>
<comment type="caution">
    <text evidence="2">The sequence shown here is derived from an EMBL/GenBank/DDBJ whole genome shotgun (WGS) entry which is preliminary data.</text>
</comment>
<accession>A0ABT9NTA9</accession>
<keyword evidence="3" id="KW-1185">Reference proteome</keyword>
<dbReference type="EMBL" id="JAUSQM010000001">
    <property type="protein sequence ID" value="MDP9823623.1"/>
    <property type="molecule type" value="Genomic_DNA"/>
</dbReference>
<organism evidence="2 3">
    <name type="scientific">Nocardioides massiliensis</name>
    <dbReference type="NCBI Taxonomy" id="1325935"/>
    <lineage>
        <taxon>Bacteria</taxon>
        <taxon>Bacillati</taxon>
        <taxon>Actinomycetota</taxon>
        <taxon>Actinomycetes</taxon>
        <taxon>Propionibacteriales</taxon>
        <taxon>Nocardioidaceae</taxon>
        <taxon>Nocardioides</taxon>
    </lineage>
</organism>
<dbReference type="InterPro" id="IPR011335">
    <property type="entry name" value="Restrct_endonuc-II-like"/>
</dbReference>
<dbReference type="Gene3D" id="3.40.1350.10">
    <property type="match status" value="1"/>
</dbReference>
<dbReference type="PANTHER" id="PTHR30015">
    <property type="entry name" value="MRR RESTRICTION SYSTEM PROTEIN"/>
    <property type="match status" value="1"/>
</dbReference>